<dbReference type="SUPFAM" id="SSF55073">
    <property type="entry name" value="Nucleotide cyclase"/>
    <property type="match status" value="1"/>
</dbReference>
<dbReference type="InterPro" id="IPR000160">
    <property type="entry name" value="GGDEF_dom"/>
</dbReference>
<gene>
    <name evidence="6" type="ORF">JFN93_24635</name>
</gene>
<reference evidence="6" key="1">
    <citation type="submission" date="2020-12" db="EMBL/GenBank/DDBJ databases">
        <title>Geomonas sp. Red875, isolated from river sediment.</title>
        <authorList>
            <person name="Xu Z."/>
            <person name="Zhang Z."/>
            <person name="Masuda Y."/>
            <person name="Itoh H."/>
            <person name="Senoo K."/>
        </authorList>
    </citation>
    <scope>NUCLEOTIDE SEQUENCE</scope>
    <source>
        <strain evidence="6">Red875</strain>
    </source>
</reference>
<protein>
    <submittedName>
        <fullName evidence="6">Diguanylate cyclase</fullName>
    </submittedName>
</protein>
<dbReference type="PROSITE" id="PS50112">
    <property type="entry name" value="PAS"/>
    <property type="match status" value="1"/>
</dbReference>
<dbReference type="CDD" id="cd00130">
    <property type="entry name" value="PAS"/>
    <property type="match status" value="1"/>
</dbReference>
<dbReference type="InterPro" id="IPR052163">
    <property type="entry name" value="DGC-Regulatory_Protein"/>
</dbReference>
<dbReference type="GO" id="GO:0003824">
    <property type="term" value="F:catalytic activity"/>
    <property type="evidence" value="ECO:0007669"/>
    <property type="project" value="UniProtKB-ARBA"/>
</dbReference>
<feature type="domain" description="PAS" evidence="3">
    <location>
        <begin position="136"/>
        <end position="182"/>
    </location>
</feature>
<feature type="domain" description="GGDEF" evidence="5">
    <location>
        <begin position="293"/>
        <end position="426"/>
    </location>
</feature>
<dbReference type="CDD" id="cd00156">
    <property type="entry name" value="REC"/>
    <property type="match status" value="1"/>
</dbReference>
<dbReference type="InterPro" id="IPR000014">
    <property type="entry name" value="PAS"/>
</dbReference>
<organism evidence="6 7">
    <name type="scientific">Geomesophilobacter sediminis</name>
    <dbReference type="NCBI Taxonomy" id="2798584"/>
    <lineage>
        <taxon>Bacteria</taxon>
        <taxon>Pseudomonadati</taxon>
        <taxon>Thermodesulfobacteriota</taxon>
        <taxon>Desulfuromonadia</taxon>
        <taxon>Geobacterales</taxon>
        <taxon>Geobacteraceae</taxon>
        <taxon>Geomesophilobacter</taxon>
    </lineage>
</organism>
<dbReference type="Pfam" id="PF00990">
    <property type="entry name" value="GGDEF"/>
    <property type="match status" value="1"/>
</dbReference>
<evidence type="ECO:0000313" key="6">
    <source>
        <dbReference type="EMBL" id="MBJ6727910.1"/>
    </source>
</evidence>
<keyword evidence="7" id="KW-1185">Reference proteome</keyword>
<dbReference type="FunFam" id="3.30.70.270:FF:000001">
    <property type="entry name" value="Diguanylate cyclase domain protein"/>
    <property type="match status" value="1"/>
</dbReference>
<dbReference type="InterPro" id="IPR029787">
    <property type="entry name" value="Nucleotide_cyclase"/>
</dbReference>
<evidence type="ECO:0000259" key="2">
    <source>
        <dbReference type="PROSITE" id="PS50110"/>
    </source>
</evidence>
<dbReference type="SUPFAM" id="SSF52172">
    <property type="entry name" value="CheY-like"/>
    <property type="match status" value="1"/>
</dbReference>
<dbReference type="AlphaFoldDB" id="A0A8J7M392"/>
<feature type="modified residue" description="4-aspartylphosphate" evidence="1">
    <location>
        <position position="63"/>
    </location>
</feature>
<name>A0A8J7M392_9BACT</name>
<dbReference type="InterPro" id="IPR035965">
    <property type="entry name" value="PAS-like_dom_sf"/>
</dbReference>
<dbReference type="SMART" id="SM00448">
    <property type="entry name" value="REC"/>
    <property type="match status" value="1"/>
</dbReference>
<dbReference type="InterPro" id="IPR043128">
    <property type="entry name" value="Rev_trsase/Diguanyl_cyclase"/>
</dbReference>
<dbReference type="Proteomes" id="UP000636888">
    <property type="component" value="Unassembled WGS sequence"/>
</dbReference>
<accession>A0A8J7M392</accession>
<proteinExistence type="predicted"/>
<evidence type="ECO:0000313" key="7">
    <source>
        <dbReference type="Proteomes" id="UP000636888"/>
    </source>
</evidence>
<feature type="domain" description="Response regulatory" evidence="2">
    <location>
        <begin position="14"/>
        <end position="128"/>
    </location>
</feature>
<dbReference type="PANTHER" id="PTHR46663">
    <property type="entry name" value="DIGUANYLATE CYCLASE DGCT-RELATED"/>
    <property type="match status" value="1"/>
</dbReference>
<evidence type="ECO:0000259" key="4">
    <source>
        <dbReference type="PROSITE" id="PS50113"/>
    </source>
</evidence>
<dbReference type="SMART" id="SM00267">
    <property type="entry name" value="GGDEF"/>
    <property type="match status" value="1"/>
</dbReference>
<feature type="domain" description="PAC" evidence="4">
    <location>
        <begin position="207"/>
        <end position="261"/>
    </location>
</feature>
<dbReference type="EMBL" id="JAEMHM010000032">
    <property type="protein sequence ID" value="MBJ6727910.1"/>
    <property type="molecule type" value="Genomic_DNA"/>
</dbReference>
<comment type="caution">
    <text evidence="6">The sequence shown here is derived from an EMBL/GenBank/DDBJ whole genome shotgun (WGS) entry which is preliminary data.</text>
</comment>
<dbReference type="NCBIfam" id="TIGR00254">
    <property type="entry name" value="GGDEF"/>
    <property type="match status" value="1"/>
</dbReference>
<dbReference type="Pfam" id="PF00072">
    <property type="entry name" value="Response_reg"/>
    <property type="match status" value="1"/>
</dbReference>
<sequence length="432" mass="48411">MDRTHDQEFLKTLTVLYVEDDEDVRRQLEVFLKRRVGKVIPAGNGTQGVAAFRAHQIDLVVTDILMPEMNGLEMVRQIRELDGNVPVIVTTAFEQTEYLLDSIDLGVNGYVVKPIGTEKLSNRLLECAHRLYLEEQQRLAATVYRCSPEAILVTDRSNRIVSVNDAFCRITGYAADEVIGKNPHLLSSGEQEPSFYQAMWEEISTKRSWQGELVNRRQDGTHFPARLSITCVNDPAGEITHHVGILSDITERKRAEEQIRHLAMHDALTGLPNRSLLTARFELALAAAQRYGRQLAILFIDLDNFKAINDHLGHQAGDLVLQEIGQRLLGLVRASDTVSRLGGDEFIIVINGVREEVDAIRTAEKVVDTVRSEFVVDAVRVQVSPSIGVALYPRDGSTMETLIRQADAAMYRHKQEKRESLICADSPFDSLG</sequence>
<dbReference type="NCBIfam" id="TIGR00229">
    <property type="entry name" value="sensory_box"/>
    <property type="match status" value="1"/>
</dbReference>
<dbReference type="Gene3D" id="3.30.450.20">
    <property type="entry name" value="PAS domain"/>
    <property type="match status" value="1"/>
</dbReference>
<dbReference type="GO" id="GO:0000160">
    <property type="term" value="P:phosphorelay signal transduction system"/>
    <property type="evidence" value="ECO:0007669"/>
    <property type="project" value="InterPro"/>
</dbReference>
<dbReference type="SMART" id="SM00091">
    <property type="entry name" value="PAS"/>
    <property type="match status" value="1"/>
</dbReference>
<dbReference type="CDD" id="cd01949">
    <property type="entry name" value="GGDEF"/>
    <property type="match status" value="1"/>
</dbReference>
<dbReference type="RefSeq" id="WP_199387049.1">
    <property type="nucleotide sequence ID" value="NZ_JAEMHM010000032.1"/>
</dbReference>
<dbReference type="InterPro" id="IPR001610">
    <property type="entry name" value="PAC"/>
</dbReference>
<dbReference type="PROSITE" id="PS50113">
    <property type="entry name" value="PAC"/>
    <property type="match status" value="1"/>
</dbReference>
<dbReference type="Gene3D" id="3.40.50.2300">
    <property type="match status" value="1"/>
</dbReference>
<evidence type="ECO:0000259" key="3">
    <source>
        <dbReference type="PROSITE" id="PS50112"/>
    </source>
</evidence>
<dbReference type="PROSITE" id="PS50110">
    <property type="entry name" value="RESPONSE_REGULATORY"/>
    <property type="match status" value="1"/>
</dbReference>
<evidence type="ECO:0000256" key="1">
    <source>
        <dbReference type="PROSITE-ProRule" id="PRU00169"/>
    </source>
</evidence>
<dbReference type="Pfam" id="PF13426">
    <property type="entry name" value="PAS_9"/>
    <property type="match status" value="1"/>
</dbReference>
<dbReference type="InterPro" id="IPR001789">
    <property type="entry name" value="Sig_transdc_resp-reg_receiver"/>
</dbReference>
<keyword evidence="1" id="KW-0597">Phosphoprotein</keyword>
<dbReference type="InterPro" id="IPR000700">
    <property type="entry name" value="PAS-assoc_C"/>
</dbReference>
<dbReference type="SUPFAM" id="SSF55785">
    <property type="entry name" value="PYP-like sensor domain (PAS domain)"/>
    <property type="match status" value="1"/>
</dbReference>
<dbReference type="PANTHER" id="PTHR46663:SF3">
    <property type="entry name" value="SLL0267 PROTEIN"/>
    <property type="match status" value="1"/>
</dbReference>
<dbReference type="Gene3D" id="3.30.70.270">
    <property type="match status" value="1"/>
</dbReference>
<evidence type="ECO:0000259" key="5">
    <source>
        <dbReference type="PROSITE" id="PS50887"/>
    </source>
</evidence>
<dbReference type="InterPro" id="IPR011006">
    <property type="entry name" value="CheY-like_superfamily"/>
</dbReference>
<dbReference type="SMART" id="SM00086">
    <property type="entry name" value="PAC"/>
    <property type="match status" value="1"/>
</dbReference>
<dbReference type="PROSITE" id="PS50887">
    <property type="entry name" value="GGDEF"/>
    <property type="match status" value="1"/>
</dbReference>